<feature type="compositionally biased region" description="Basic residues" evidence="1">
    <location>
        <begin position="186"/>
        <end position="206"/>
    </location>
</feature>
<feature type="compositionally biased region" description="Low complexity" evidence="1">
    <location>
        <begin position="171"/>
        <end position="185"/>
    </location>
</feature>
<feature type="compositionally biased region" description="Polar residues" evidence="1">
    <location>
        <begin position="142"/>
        <end position="157"/>
    </location>
</feature>
<dbReference type="Proteomes" id="UP000790347">
    <property type="component" value="Unassembled WGS sequence"/>
</dbReference>
<feature type="region of interest" description="Disordered" evidence="1">
    <location>
        <begin position="121"/>
        <end position="157"/>
    </location>
</feature>
<accession>A0A922L208</accession>
<gene>
    <name evidence="2" type="ORF">DERF_011826</name>
</gene>
<reference evidence="2" key="2">
    <citation type="journal article" date="2022" name="Res Sq">
        <title>Comparative Genomics Reveals Insights into the Divergent Evolution of Astigmatic Mites and Household Pest Adaptations.</title>
        <authorList>
            <person name="Xiong Q."/>
            <person name="Wan A.T.-Y."/>
            <person name="Liu X.-Y."/>
            <person name="Fung C.S.-H."/>
            <person name="Xiao X."/>
            <person name="Malainual N."/>
            <person name="Hou J."/>
            <person name="Wang L."/>
            <person name="Wang M."/>
            <person name="Yang K."/>
            <person name="Cui Y."/>
            <person name="Leung E."/>
            <person name="Nong W."/>
            <person name="Shin S.-K."/>
            <person name="Au S."/>
            <person name="Jeong K.Y."/>
            <person name="Chew F.T."/>
            <person name="Hui J."/>
            <person name="Leung T.F."/>
            <person name="Tungtrongchitr A."/>
            <person name="Zhong N."/>
            <person name="Liu Z."/>
            <person name="Tsui S."/>
        </authorList>
    </citation>
    <scope>NUCLEOTIDE SEQUENCE</scope>
    <source>
        <strain evidence="2">Derf</strain>
        <tissue evidence="2">Whole organism</tissue>
    </source>
</reference>
<protein>
    <submittedName>
        <fullName evidence="2">Uncharacterized protein</fullName>
    </submittedName>
</protein>
<dbReference type="AlphaFoldDB" id="A0A922L208"/>
<evidence type="ECO:0000313" key="3">
    <source>
        <dbReference type="Proteomes" id="UP000790347"/>
    </source>
</evidence>
<name>A0A922L208_DERFA</name>
<evidence type="ECO:0000256" key="1">
    <source>
        <dbReference type="SAM" id="MobiDB-lite"/>
    </source>
</evidence>
<proteinExistence type="predicted"/>
<evidence type="ECO:0000313" key="2">
    <source>
        <dbReference type="EMBL" id="KAH9507127.1"/>
    </source>
</evidence>
<sequence length="206" mass="24229">MAKTMEQKILSKKRYIANLYLIADLYHIGYVKIDYLIECLDHIIERNERIQRKHFADIDYIRCIKLFIKNIRPNIDHLSNESFRMAKQYRLICKRLDKILKSSMMTMMANHSMMNVAAAAAAASADHHDDDDDNNNKNVDDQQSITNDQSPQPASQPHTFAMKISKIFDSINNNNNNNNNHNNIKNGHHHHHHRHQNIIERRHHSF</sequence>
<keyword evidence="3" id="KW-1185">Reference proteome</keyword>
<feature type="region of interest" description="Disordered" evidence="1">
    <location>
        <begin position="170"/>
        <end position="206"/>
    </location>
</feature>
<reference evidence="2" key="1">
    <citation type="submission" date="2013-05" db="EMBL/GenBank/DDBJ databases">
        <authorList>
            <person name="Yim A.K.Y."/>
            <person name="Chan T.F."/>
            <person name="Ji K.M."/>
            <person name="Liu X.Y."/>
            <person name="Zhou J.W."/>
            <person name="Li R.Q."/>
            <person name="Yang K.Y."/>
            <person name="Li J."/>
            <person name="Li M."/>
            <person name="Law P.T.W."/>
            <person name="Wu Y.L."/>
            <person name="Cai Z.L."/>
            <person name="Qin H."/>
            <person name="Bao Y."/>
            <person name="Leung R.K.K."/>
            <person name="Ng P.K.S."/>
            <person name="Zou J."/>
            <person name="Zhong X.J."/>
            <person name="Ran P.X."/>
            <person name="Zhong N.S."/>
            <person name="Liu Z.G."/>
            <person name="Tsui S.K.W."/>
        </authorList>
    </citation>
    <scope>NUCLEOTIDE SEQUENCE</scope>
    <source>
        <strain evidence="2">Derf</strain>
        <tissue evidence="2">Whole organism</tissue>
    </source>
</reference>
<comment type="caution">
    <text evidence="2">The sequence shown here is derived from an EMBL/GenBank/DDBJ whole genome shotgun (WGS) entry which is preliminary data.</text>
</comment>
<dbReference type="EMBL" id="ASGP02000005">
    <property type="protein sequence ID" value="KAH9507127.1"/>
    <property type="molecule type" value="Genomic_DNA"/>
</dbReference>
<organism evidence="2 3">
    <name type="scientific">Dermatophagoides farinae</name>
    <name type="common">American house dust mite</name>
    <dbReference type="NCBI Taxonomy" id="6954"/>
    <lineage>
        <taxon>Eukaryota</taxon>
        <taxon>Metazoa</taxon>
        <taxon>Ecdysozoa</taxon>
        <taxon>Arthropoda</taxon>
        <taxon>Chelicerata</taxon>
        <taxon>Arachnida</taxon>
        <taxon>Acari</taxon>
        <taxon>Acariformes</taxon>
        <taxon>Sarcoptiformes</taxon>
        <taxon>Astigmata</taxon>
        <taxon>Psoroptidia</taxon>
        <taxon>Analgoidea</taxon>
        <taxon>Pyroglyphidae</taxon>
        <taxon>Dermatophagoidinae</taxon>
        <taxon>Dermatophagoides</taxon>
    </lineage>
</organism>